<dbReference type="InterPro" id="IPR004170">
    <property type="entry name" value="WWE_dom"/>
</dbReference>
<dbReference type="PANTHER" id="PTHR45670">
    <property type="entry name" value="E3 UBIQUITIN-PROTEIN LIGASE TRIP12"/>
    <property type="match status" value="1"/>
</dbReference>
<dbReference type="OrthoDB" id="271273at2759"/>
<evidence type="ECO:0000256" key="3">
    <source>
        <dbReference type="RuleBase" id="RU369009"/>
    </source>
</evidence>
<evidence type="ECO:0000256" key="4">
    <source>
        <dbReference type="SAM" id="MobiDB-lite"/>
    </source>
</evidence>
<dbReference type="Pfam" id="PF02825">
    <property type="entry name" value="WWE"/>
    <property type="match status" value="1"/>
</dbReference>
<dbReference type="InterPro" id="IPR045322">
    <property type="entry name" value="HECTD1/TRIP12-like"/>
</dbReference>
<dbReference type="Gene3D" id="1.25.10.10">
    <property type="entry name" value="Leucine-rich Repeat Variant"/>
    <property type="match status" value="1"/>
</dbReference>
<dbReference type="GO" id="GO:0061630">
    <property type="term" value="F:ubiquitin protein ligase activity"/>
    <property type="evidence" value="ECO:0007669"/>
    <property type="project" value="UniProtKB-UniRule"/>
</dbReference>
<evidence type="ECO:0000259" key="5">
    <source>
        <dbReference type="PROSITE" id="PS50918"/>
    </source>
</evidence>
<dbReference type="SMART" id="SM00678">
    <property type="entry name" value="WWE"/>
    <property type="match status" value="1"/>
</dbReference>
<organism evidence="6 7">
    <name type="scientific">Acanthosepion pharaonis</name>
    <name type="common">Pharaoh cuttlefish</name>
    <name type="synonym">Sepia pharaonis</name>
    <dbReference type="NCBI Taxonomy" id="158019"/>
    <lineage>
        <taxon>Eukaryota</taxon>
        <taxon>Metazoa</taxon>
        <taxon>Spiralia</taxon>
        <taxon>Lophotrochozoa</taxon>
        <taxon>Mollusca</taxon>
        <taxon>Cephalopoda</taxon>
        <taxon>Coleoidea</taxon>
        <taxon>Decapodiformes</taxon>
        <taxon>Sepiida</taxon>
        <taxon>Sepiina</taxon>
        <taxon>Sepiidae</taxon>
        <taxon>Acanthosepion</taxon>
    </lineage>
</organism>
<evidence type="ECO:0000313" key="7">
    <source>
        <dbReference type="Proteomes" id="UP000597762"/>
    </source>
</evidence>
<evidence type="ECO:0000313" key="6">
    <source>
        <dbReference type="EMBL" id="CAE1307693.1"/>
    </source>
</evidence>
<dbReference type="GO" id="GO:0008270">
    <property type="term" value="F:zinc ion binding"/>
    <property type="evidence" value="ECO:0007669"/>
    <property type="project" value="InterPro"/>
</dbReference>
<keyword evidence="6" id="KW-0012">Acyltransferase</keyword>
<accession>A0A812DSR5</accession>
<keyword evidence="7" id="KW-1185">Reference proteome</keyword>
<dbReference type="EC" id="2.3.2.26" evidence="3"/>
<feature type="compositionally biased region" description="Low complexity" evidence="4">
    <location>
        <begin position="456"/>
        <end position="479"/>
    </location>
</feature>
<feature type="region of interest" description="Disordered" evidence="4">
    <location>
        <begin position="452"/>
        <end position="480"/>
    </location>
</feature>
<sequence length="528" mass="58042">MGNEIPFTFPHLEALPRSSAVVVDAVPVFLEKLQVIQCMDVAEQALTALEMLSQRHSKAILQAVNGGIAACLMYLDFFCIKSDFQHARLNHQDKKSVESCCLCFSRLVDNFQHDQRILKEIAVHGLLTNIQQLLVVSPPIINTGTFVMVIRMLAVMCGSCPDLAVVLLKQKIAETLCYLLVGASDQASQNIELISRTPQELYEIVCLIGELMPKLPSDGIFSIDSMLRKGSSVSGDAVIWQWRDDRGMWHPYALIDSRIIEAAHQSGEDEVSLSTMGRAYTIDFNSMQQINEDTGTARPVQRKVNPLVAGCLHSASSSSDPNVEQCDSREEILKEDIDLASAFIQTLFAVLYEVYSSSAGPTVRHKCLQTLLRMIYYASASLLKEVLKNQPVSSHIAAMMASQDLKVVVGAIQMAEVLMQKLPDVFSIYFRREGVMHQIKKLSELEVQSASTPVKPTATSITPGSASGSSSSLSSGSTDTIERKDSYFSMVTVGATGETEDHTSQIQLELPRILDMEPVDSGTRGPFL</sequence>
<dbReference type="InterPro" id="IPR016024">
    <property type="entry name" value="ARM-type_fold"/>
</dbReference>
<dbReference type="SUPFAM" id="SSF48371">
    <property type="entry name" value="ARM repeat"/>
    <property type="match status" value="1"/>
</dbReference>
<protein>
    <recommendedName>
        <fullName evidence="3">E3 ubiquitin-protein ligase</fullName>
        <ecNumber evidence="3">2.3.2.26</ecNumber>
    </recommendedName>
</protein>
<name>A0A812DSR5_ACAPH</name>
<gene>
    <name evidence="6" type="ORF">SPHA_59708</name>
</gene>
<dbReference type="GO" id="GO:0006974">
    <property type="term" value="P:DNA damage response"/>
    <property type="evidence" value="ECO:0007669"/>
    <property type="project" value="TreeGrafter"/>
</dbReference>
<dbReference type="GO" id="GO:0043161">
    <property type="term" value="P:proteasome-mediated ubiquitin-dependent protein catabolic process"/>
    <property type="evidence" value="ECO:0007669"/>
    <property type="project" value="TreeGrafter"/>
</dbReference>
<dbReference type="PANTHER" id="PTHR45670:SF13">
    <property type="entry name" value="E3 UBIQUITIN-PROTEIN LIGASE TRIP12"/>
    <property type="match status" value="1"/>
</dbReference>
<keyword evidence="3" id="KW-0833">Ubl conjugation pathway</keyword>
<comment type="caution">
    <text evidence="6">The sequence shown here is derived from an EMBL/GenBank/DDBJ whole genome shotgun (WGS) entry which is preliminary data.</text>
</comment>
<evidence type="ECO:0000256" key="1">
    <source>
        <dbReference type="ARBA" id="ARBA00000885"/>
    </source>
</evidence>
<proteinExistence type="inferred from homology"/>
<dbReference type="Proteomes" id="UP000597762">
    <property type="component" value="Unassembled WGS sequence"/>
</dbReference>
<dbReference type="InterPro" id="IPR011989">
    <property type="entry name" value="ARM-like"/>
</dbReference>
<dbReference type="GO" id="GO:0000209">
    <property type="term" value="P:protein polyubiquitination"/>
    <property type="evidence" value="ECO:0007669"/>
    <property type="project" value="TreeGrafter"/>
</dbReference>
<keyword evidence="2 3" id="KW-0808">Transferase</keyword>
<comment type="similarity">
    <text evidence="3">Belongs to the UPL family. K-HECT subfamily.</text>
</comment>
<dbReference type="SUPFAM" id="SSF117839">
    <property type="entry name" value="WWE domain"/>
    <property type="match status" value="1"/>
</dbReference>
<dbReference type="GO" id="GO:0016607">
    <property type="term" value="C:nuclear speck"/>
    <property type="evidence" value="ECO:0007669"/>
    <property type="project" value="TreeGrafter"/>
</dbReference>
<dbReference type="Gene3D" id="3.30.720.50">
    <property type="match status" value="1"/>
</dbReference>
<dbReference type="FunFam" id="3.30.720.50:FF:000001">
    <property type="entry name" value="E3 ubiquitin-protein ligase TRIP12 isoform X1"/>
    <property type="match status" value="1"/>
</dbReference>
<comment type="catalytic activity">
    <reaction evidence="1 3">
        <text>S-ubiquitinyl-[E2 ubiquitin-conjugating enzyme]-L-cysteine + [acceptor protein]-L-lysine = [E2 ubiquitin-conjugating enzyme]-L-cysteine + N(6)-ubiquitinyl-[acceptor protein]-L-lysine.</text>
        <dbReference type="EC" id="2.3.2.26"/>
    </reaction>
</comment>
<dbReference type="UniPathway" id="UPA00143"/>
<dbReference type="InterPro" id="IPR018123">
    <property type="entry name" value="WWE-dom_subgr"/>
</dbReference>
<evidence type="ECO:0000256" key="2">
    <source>
        <dbReference type="ARBA" id="ARBA00022679"/>
    </source>
</evidence>
<dbReference type="EMBL" id="CAHIKZ030004138">
    <property type="protein sequence ID" value="CAE1307693.1"/>
    <property type="molecule type" value="Genomic_DNA"/>
</dbReference>
<dbReference type="AlphaFoldDB" id="A0A812DSR5"/>
<reference evidence="6" key="1">
    <citation type="submission" date="2021-01" db="EMBL/GenBank/DDBJ databases">
        <authorList>
            <person name="Li R."/>
            <person name="Bekaert M."/>
        </authorList>
    </citation>
    <scope>NUCLEOTIDE SEQUENCE</scope>
    <source>
        <strain evidence="6">Farmed</strain>
    </source>
</reference>
<dbReference type="InterPro" id="IPR037197">
    <property type="entry name" value="WWE_dom_sf"/>
</dbReference>
<dbReference type="PROSITE" id="PS50918">
    <property type="entry name" value="WWE"/>
    <property type="match status" value="1"/>
</dbReference>
<feature type="domain" description="WWE" evidence="5">
    <location>
        <begin position="226"/>
        <end position="302"/>
    </location>
</feature>
<comment type="pathway">
    <text evidence="3">Protein modification; protein ubiquitination.</text>
</comment>